<dbReference type="OrthoDB" id="2421414at2759"/>
<evidence type="ECO:0000313" key="3">
    <source>
        <dbReference type="EMBL" id="RHZ68999.1"/>
    </source>
</evidence>
<sequence length="564" mass="66650">MNCKNNKKKEINENNSENNSNSHENEMLQAETISLNNTAWVLFNRFRINNQLEYCLPKWILLAILEPIDSKEQKNINIESNILKQEFNEIFEAKLIDSNLYRIFIDILNRCIEFHQNPKESLKNTILDEIFSILRVESEQIKIENNIKELSIEQRSVLRYMIHQEVQAKIAFIRVTLKNKNYSIYEAEGYHCTKNPYYHKKTNYLKKKCKDDNDYWQAEYNKWKTDYEAEKTKYNNFLRENEDLKNKINQLRMENKDFEIEIIQLNDEKEDIRKEAESAKNEATKYQAALGKATNVHWGDDTNNNSIQLTKDIQKLEKNVDDLAKVKGKKYKINEDGALKLLQKYNIQISTEDRKFKLTLSYALQRLVVEFIFDVAKNFCKNLDKNDDNHLESNIIYHTEELVKYSSKLVNKRKGDDKISNANPIKMQADELIKKMEQCRDIVDIERQKEFRVETENLIRSGIQLYFILKTQEPVPKIKWYEFGNPIEEHVMKGYWERGEEKSLEVSLCYFPAIIAHDTQDHVYHPATVIVQSKPSKPNLVQRMSNTVVNTAKNVANVTDSMNH</sequence>
<protein>
    <submittedName>
        <fullName evidence="3">Uncharacterized protein</fullName>
    </submittedName>
</protein>
<evidence type="ECO:0000256" key="1">
    <source>
        <dbReference type="SAM" id="Coils"/>
    </source>
</evidence>
<keyword evidence="1" id="KW-0175">Coiled coil</keyword>
<feature type="region of interest" description="Disordered" evidence="2">
    <location>
        <begin position="1"/>
        <end position="24"/>
    </location>
</feature>
<comment type="caution">
    <text evidence="3">The sequence shown here is derived from an EMBL/GenBank/DDBJ whole genome shotgun (WGS) entry which is preliminary data.</text>
</comment>
<organism evidence="3 4">
    <name type="scientific">Diversispora epigaea</name>
    <dbReference type="NCBI Taxonomy" id="1348612"/>
    <lineage>
        <taxon>Eukaryota</taxon>
        <taxon>Fungi</taxon>
        <taxon>Fungi incertae sedis</taxon>
        <taxon>Mucoromycota</taxon>
        <taxon>Glomeromycotina</taxon>
        <taxon>Glomeromycetes</taxon>
        <taxon>Diversisporales</taxon>
        <taxon>Diversisporaceae</taxon>
        <taxon>Diversispora</taxon>
    </lineage>
</organism>
<name>A0A397I087_9GLOM</name>
<dbReference type="AlphaFoldDB" id="A0A397I087"/>
<proteinExistence type="predicted"/>
<keyword evidence="4" id="KW-1185">Reference proteome</keyword>
<accession>A0A397I087</accession>
<gene>
    <name evidence="3" type="ORF">Glove_291g51</name>
</gene>
<reference evidence="3 4" key="1">
    <citation type="submission" date="2018-08" db="EMBL/GenBank/DDBJ databases">
        <title>Genome and evolution of the arbuscular mycorrhizal fungus Diversispora epigaea (formerly Glomus versiforme) and its bacterial endosymbionts.</title>
        <authorList>
            <person name="Sun X."/>
            <person name="Fei Z."/>
            <person name="Harrison M."/>
        </authorList>
    </citation>
    <scope>NUCLEOTIDE SEQUENCE [LARGE SCALE GENOMIC DNA]</scope>
    <source>
        <strain evidence="3 4">IT104</strain>
    </source>
</reference>
<dbReference type="EMBL" id="PQFF01000265">
    <property type="protein sequence ID" value="RHZ68999.1"/>
    <property type="molecule type" value="Genomic_DNA"/>
</dbReference>
<evidence type="ECO:0000256" key="2">
    <source>
        <dbReference type="SAM" id="MobiDB-lite"/>
    </source>
</evidence>
<feature type="compositionally biased region" description="Low complexity" evidence="2">
    <location>
        <begin position="13"/>
        <end position="22"/>
    </location>
</feature>
<feature type="coiled-coil region" evidence="1">
    <location>
        <begin position="227"/>
        <end position="326"/>
    </location>
</feature>
<dbReference type="Proteomes" id="UP000266861">
    <property type="component" value="Unassembled WGS sequence"/>
</dbReference>
<evidence type="ECO:0000313" key="4">
    <source>
        <dbReference type="Proteomes" id="UP000266861"/>
    </source>
</evidence>